<name>C8VXX8_DESAS</name>
<dbReference type="Proteomes" id="UP000002217">
    <property type="component" value="Chromosome"/>
</dbReference>
<feature type="domain" description="ABC transporter" evidence="3">
    <location>
        <begin position="18"/>
        <end position="223"/>
    </location>
</feature>
<dbReference type="eggNOG" id="COG2401">
    <property type="taxonomic scope" value="Bacteria"/>
</dbReference>
<dbReference type="AlphaFoldDB" id="C8VXX8"/>
<evidence type="ECO:0000256" key="2">
    <source>
        <dbReference type="ARBA" id="ARBA00022840"/>
    </source>
</evidence>
<dbReference type="CDD" id="cd00267">
    <property type="entry name" value="ABC_ATPase"/>
    <property type="match status" value="1"/>
</dbReference>
<dbReference type="InterPro" id="IPR016181">
    <property type="entry name" value="Acyl_CoA_acyltransferase"/>
</dbReference>
<dbReference type="InterPro" id="IPR027417">
    <property type="entry name" value="P-loop_NTPase"/>
</dbReference>
<proteinExistence type="predicted"/>
<dbReference type="GO" id="GO:0005524">
    <property type="term" value="F:ATP binding"/>
    <property type="evidence" value="ECO:0007669"/>
    <property type="project" value="UniProtKB-KW"/>
</dbReference>
<dbReference type="CDD" id="cd04301">
    <property type="entry name" value="NAT_SF"/>
    <property type="match status" value="1"/>
</dbReference>
<dbReference type="PROSITE" id="PS00675">
    <property type="entry name" value="SIGMA54_INTERACT_1"/>
    <property type="match status" value="1"/>
</dbReference>
<organism evidence="4 5">
    <name type="scientific">Desulfofarcimen acetoxidans (strain ATCC 49208 / DSM 771 / KCTC 5769 / VKM B-1644 / 5575)</name>
    <name type="common">Desulfotomaculum acetoxidans</name>
    <dbReference type="NCBI Taxonomy" id="485916"/>
    <lineage>
        <taxon>Bacteria</taxon>
        <taxon>Bacillati</taxon>
        <taxon>Bacillota</taxon>
        <taxon>Clostridia</taxon>
        <taxon>Eubacteriales</taxon>
        <taxon>Peptococcaceae</taxon>
        <taxon>Desulfofarcimen</taxon>
    </lineage>
</organism>
<dbReference type="Pfam" id="PF13401">
    <property type="entry name" value="AAA_22"/>
    <property type="match status" value="1"/>
</dbReference>
<dbReference type="InterPro" id="IPR003439">
    <property type="entry name" value="ABC_transporter-like_ATP-bd"/>
</dbReference>
<dbReference type="InterPro" id="IPR025662">
    <property type="entry name" value="Sigma_54_int_dom_ATP-bd_1"/>
</dbReference>
<dbReference type="GO" id="GO:0005886">
    <property type="term" value="C:plasma membrane"/>
    <property type="evidence" value="ECO:0007669"/>
    <property type="project" value="TreeGrafter"/>
</dbReference>
<dbReference type="Gene3D" id="3.40.50.300">
    <property type="entry name" value="P-loop containing nucleotide triphosphate hydrolases"/>
    <property type="match status" value="2"/>
</dbReference>
<accession>C8VXX8</accession>
<evidence type="ECO:0000259" key="3">
    <source>
        <dbReference type="PROSITE" id="PS50893"/>
    </source>
</evidence>
<dbReference type="InterPro" id="IPR003593">
    <property type="entry name" value="AAA+_ATPase"/>
</dbReference>
<dbReference type="SMART" id="SM00382">
    <property type="entry name" value="AAA"/>
    <property type="match status" value="1"/>
</dbReference>
<dbReference type="GO" id="GO:0016887">
    <property type="term" value="F:ATP hydrolysis activity"/>
    <property type="evidence" value="ECO:0007669"/>
    <property type="project" value="InterPro"/>
</dbReference>
<dbReference type="PANTHER" id="PTHR24220:SF86">
    <property type="entry name" value="ABC TRANSPORTER ABCH.1"/>
    <property type="match status" value="1"/>
</dbReference>
<keyword evidence="2" id="KW-0067">ATP-binding</keyword>
<evidence type="ECO:0000313" key="4">
    <source>
        <dbReference type="EMBL" id="ACV64607.1"/>
    </source>
</evidence>
<reference evidence="4 5" key="1">
    <citation type="journal article" date="2009" name="Stand. Genomic Sci.">
        <title>Complete genome sequence of Desulfotomaculum acetoxidans type strain (5575).</title>
        <authorList>
            <person name="Spring S."/>
            <person name="Lapidus A."/>
            <person name="Schroder M."/>
            <person name="Gleim D."/>
            <person name="Sims D."/>
            <person name="Meincke L."/>
            <person name="Glavina Del Rio T."/>
            <person name="Tice H."/>
            <person name="Copeland A."/>
            <person name="Cheng J.F."/>
            <person name="Lucas S."/>
            <person name="Chen F."/>
            <person name="Nolan M."/>
            <person name="Bruce D."/>
            <person name="Goodwin L."/>
            <person name="Pitluck S."/>
            <person name="Ivanova N."/>
            <person name="Mavromatis K."/>
            <person name="Mikhailova N."/>
            <person name="Pati A."/>
            <person name="Chen A."/>
            <person name="Palaniappan K."/>
            <person name="Land M."/>
            <person name="Hauser L."/>
            <person name="Chang Y.J."/>
            <person name="Jeffries C.D."/>
            <person name="Chain P."/>
            <person name="Saunders E."/>
            <person name="Brettin T."/>
            <person name="Detter J.C."/>
            <person name="Goker M."/>
            <person name="Bristow J."/>
            <person name="Eisen J.A."/>
            <person name="Markowitz V."/>
            <person name="Hugenholtz P."/>
            <person name="Kyrpides N.C."/>
            <person name="Klenk H.P."/>
            <person name="Han C."/>
        </authorList>
    </citation>
    <scope>NUCLEOTIDE SEQUENCE [LARGE SCALE GENOMIC DNA]</scope>
    <source>
        <strain evidence="5">ATCC 49208 / DSM 771 / VKM B-1644</strain>
    </source>
</reference>
<dbReference type="SUPFAM" id="SSF55729">
    <property type="entry name" value="Acyl-CoA N-acyltransferases (Nat)"/>
    <property type="match status" value="1"/>
</dbReference>
<keyword evidence="1" id="KW-0547">Nucleotide-binding</keyword>
<sequence>MAKYCITKQFTMKTKITERTLAVSEAFGISLDDEFTFTIYDNLKLDISQGNIIYITGDSGSGKSILLKELRQQYPNAVATNELQIEPDTVIIDGVGQNIDQAIYYLTLVGLNDAFIFLRKYKELSDGQKYRYQLAKLLETTADAYFIDEFCALLDRETAKVVAFNMQKICRKFNKTLVVATTHNDLKDDLQPNILIRKGLEKEVALFYLPVTEPLQCSLIKNLKLQDGTLDDYKTLSRFHYRSGKVTVPQKIYKYTNGEETTGVIIYCYTYLALAGRNQFTQRYKAATSEVARLLNQEVALISRVVLHPKYRGIGLGSKLIKDTLPLTGKRYVEMLTTMGNFNPFAEKAGMTKVDYTSNDRFKKIRSQLQLLGWDMVLANSRQYNLQKLNELDEATYKLIADPIVKKVRQAKDGGVQGVNPNKKKASDRTADEYTKEEVAAMIKEILPKNRIYYIWENPEWSAS</sequence>
<gene>
    <name evidence="4" type="ordered locus">Dtox_3914</name>
</gene>
<evidence type="ECO:0000256" key="1">
    <source>
        <dbReference type="ARBA" id="ARBA00022741"/>
    </source>
</evidence>
<dbReference type="GO" id="GO:0022857">
    <property type="term" value="F:transmembrane transporter activity"/>
    <property type="evidence" value="ECO:0007669"/>
    <property type="project" value="TreeGrafter"/>
</dbReference>
<dbReference type="STRING" id="485916.Dtox_3914"/>
<dbReference type="SUPFAM" id="SSF52540">
    <property type="entry name" value="P-loop containing nucleoside triphosphate hydrolases"/>
    <property type="match status" value="1"/>
</dbReference>
<dbReference type="RefSeq" id="WP_015759284.1">
    <property type="nucleotide sequence ID" value="NC_013216.1"/>
</dbReference>
<dbReference type="HOGENOM" id="CLU_582465_0_0_9"/>
<dbReference type="KEGG" id="dae:Dtox_3914"/>
<protein>
    <submittedName>
        <fullName evidence="4">Sigma 54 interacting domain protein</fullName>
    </submittedName>
</protein>
<dbReference type="InterPro" id="IPR049945">
    <property type="entry name" value="AAA_22"/>
</dbReference>
<evidence type="ECO:0000313" key="5">
    <source>
        <dbReference type="Proteomes" id="UP000002217"/>
    </source>
</evidence>
<dbReference type="EMBL" id="CP001720">
    <property type="protein sequence ID" value="ACV64607.1"/>
    <property type="molecule type" value="Genomic_DNA"/>
</dbReference>
<keyword evidence="5" id="KW-1185">Reference proteome</keyword>
<dbReference type="PROSITE" id="PS50893">
    <property type="entry name" value="ABC_TRANSPORTER_2"/>
    <property type="match status" value="1"/>
</dbReference>
<dbReference type="InterPro" id="IPR015854">
    <property type="entry name" value="ABC_transpr_LolD-like"/>
</dbReference>
<dbReference type="PANTHER" id="PTHR24220">
    <property type="entry name" value="IMPORT ATP-BINDING PROTEIN"/>
    <property type="match status" value="1"/>
</dbReference>